<accession>A0ABM1M040</accession>
<dbReference type="PANTHER" id="PTHR20855">
    <property type="entry name" value="ADIPOR/PROGESTIN RECEPTOR-RELATED"/>
    <property type="match status" value="1"/>
</dbReference>
<comment type="similarity">
    <text evidence="2">Belongs to the ADIPOR family.</text>
</comment>
<sequence length="349" mass="40839">MTVCLHHEIPKSECRSEKQNETCCTDDVEEEFVQDRTQTVHDEEEYDKCGKSAEEKKKKSRSKSYESEEKMKRLLTFDEAPSYLAHNRFILSGYRGILNTKLCIESIFWWTNETINIWSHIFGFVLFTALTFYDFLALNIHGHMSDKFLVASVLFCFVACMFLSSMYHTFNCRSEEDFHGFLNLDLFGIALSLLAIYTSGIYFAFWCHSHWRQFYIISVTLIFFVAMLLQHPKFNVDSNTRMIVFVSWAAYGVIPTIHWIFVMGGINNPVVELLLPRVLGMYAISGTAFFIYITKIPERFCAGKFDYLGHSHQWWHIIIVLALYYWHSSGIIYVNYRINHACADSMRLD</sequence>
<feature type="transmembrane region" description="Helical" evidence="7">
    <location>
        <begin position="117"/>
        <end position="136"/>
    </location>
</feature>
<evidence type="ECO:0000256" key="3">
    <source>
        <dbReference type="ARBA" id="ARBA00022692"/>
    </source>
</evidence>
<evidence type="ECO:0000256" key="6">
    <source>
        <dbReference type="SAM" id="MobiDB-lite"/>
    </source>
</evidence>
<evidence type="ECO:0000256" key="2">
    <source>
        <dbReference type="ARBA" id="ARBA00007018"/>
    </source>
</evidence>
<reference evidence="9 10" key="1">
    <citation type="submission" date="2025-05" db="UniProtKB">
        <authorList>
            <consortium name="RefSeq"/>
        </authorList>
    </citation>
    <scope>IDENTIFICATION</scope>
    <source>
        <tissue evidence="9 10">Whole Larva</tissue>
    </source>
</reference>
<dbReference type="PANTHER" id="PTHR20855:SF15">
    <property type="entry name" value="PROGESTIN AND ADIPOQ RECEPTOR FAMILY MEMBER 3"/>
    <property type="match status" value="1"/>
</dbReference>
<dbReference type="InterPro" id="IPR004254">
    <property type="entry name" value="AdipoR/HlyIII-related"/>
</dbReference>
<feature type="transmembrane region" description="Helical" evidence="7">
    <location>
        <begin position="214"/>
        <end position="230"/>
    </location>
</feature>
<gene>
    <name evidence="9 10" type="primary">LOC108556371</name>
</gene>
<evidence type="ECO:0000256" key="5">
    <source>
        <dbReference type="ARBA" id="ARBA00023136"/>
    </source>
</evidence>
<proteinExistence type="inferred from homology"/>
<keyword evidence="3 7" id="KW-0812">Transmembrane</keyword>
<dbReference type="GeneID" id="108556371"/>
<feature type="transmembrane region" description="Helical" evidence="7">
    <location>
        <begin position="148"/>
        <end position="167"/>
    </location>
</feature>
<feature type="compositionally biased region" description="Basic and acidic residues" evidence="6">
    <location>
        <begin position="47"/>
        <end position="64"/>
    </location>
</feature>
<feature type="region of interest" description="Disordered" evidence="6">
    <location>
        <begin position="36"/>
        <end position="64"/>
    </location>
</feature>
<keyword evidence="8" id="KW-1185">Reference proteome</keyword>
<dbReference type="Proteomes" id="UP000695000">
    <property type="component" value="Unplaced"/>
</dbReference>
<name>A0ABM1M040_NICVS</name>
<keyword evidence="4 7" id="KW-1133">Transmembrane helix</keyword>
<feature type="transmembrane region" description="Helical" evidence="7">
    <location>
        <begin position="242"/>
        <end position="262"/>
    </location>
</feature>
<feature type="transmembrane region" description="Helical" evidence="7">
    <location>
        <begin position="274"/>
        <end position="294"/>
    </location>
</feature>
<evidence type="ECO:0000313" key="10">
    <source>
        <dbReference type="RefSeq" id="XP_017767940.1"/>
    </source>
</evidence>
<keyword evidence="5 7" id="KW-0472">Membrane</keyword>
<feature type="transmembrane region" description="Helical" evidence="7">
    <location>
        <begin position="187"/>
        <end position="207"/>
    </location>
</feature>
<dbReference type="RefSeq" id="XP_017767939.1">
    <property type="nucleotide sequence ID" value="XM_017912450.1"/>
</dbReference>
<keyword evidence="9 10" id="KW-0675">Receptor</keyword>
<evidence type="ECO:0000256" key="4">
    <source>
        <dbReference type="ARBA" id="ARBA00022989"/>
    </source>
</evidence>
<comment type="subcellular location">
    <subcellularLocation>
        <location evidence="1">Membrane</location>
        <topology evidence="1">Multi-pass membrane protein</topology>
    </subcellularLocation>
</comment>
<evidence type="ECO:0000313" key="9">
    <source>
        <dbReference type="RefSeq" id="XP_017767939.1"/>
    </source>
</evidence>
<feature type="transmembrane region" description="Helical" evidence="7">
    <location>
        <begin position="314"/>
        <end position="336"/>
    </location>
</feature>
<evidence type="ECO:0000256" key="7">
    <source>
        <dbReference type="SAM" id="Phobius"/>
    </source>
</evidence>
<dbReference type="RefSeq" id="XP_017767940.1">
    <property type="nucleotide sequence ID" value="XM_017912451.1"/>
</dbReference>
<evidence type="ECO:0000313" key="8">
    <source>
        <dbReference type="Proteomes" id="UP000695000"/>
    </source>
</evidence>
<evidence type="ECO:0000256" key="1">
    <source>
        <dbReference type="ARBA" id="ARBA00004141"/>
    </source>
</evidence>
<organism evidence="8 10">
    <name type="scientific">Nicrophorus vespilloides</name>
    <name type="common">Boreal carrion beetle</name>
    <dbReference type="NCBI Taxonomy" id="110193"/>
    <lineage>
        <taxon>Eukaryota</taxon>
        <taxon>Metazoa</taxon>
        <taxon>Ecdysozoa</taxon>
        <taxon>Arthropoda</taxon>
        <taxon>Hexapoda</taxon>
        <taxon>Insecta</taxon>
        <taxon>Pterygota</taxon>
        <taxon>Neoptera</taxon>
        <taxon>Endopterygota</taxon>
        <taxon>Coleoptera</taxon>
        <taxon>Polyphaga</taxon>
        <taxon>Staphyliniformia</taxon>
        <taxon>Silphidae</taxon>
        <taxon>Nicrophorinae</taxon>
        <taxon>Nicrophorus</taxon>
    </lineage>
</organism>
<dbReference type="Pfam" id="PF03006">
    <property type="entry name" value="HlyIII"/>
    <property type="match status" value="1"/>
</dbReference>
<protein>
    <submittedName>
        <fullName evidence="9 10">Progestin and adipoQ receptor family member 3 isoform X1</fullName>
    </submittedName>
</protein>